<dbReference type="GO" id="GO:0005829">
    <property type="term" value="C:cytosol"/>
    <property type="evidence" value="ECO:0007669"/>
    <property type="project" value="TreeGrafter"/>
</dbReference>
<organism evidence="5 6">
    <name type="scientific">Gossypium australe</name>
    <dbReference type="NCBI Taxonomy" id="47621"/>
    <lineage>
        <taxon>Eukaryota</taxon>
        <taxon>Viridiplantae</taxon>
        <taxon>Streptophyta</taxon>
        <taxon>Embryophyta</taxon>
        <taxon>Tracheophyta</taxon>
        <taxon>Spermatophyta</taxon>
        <taxon>Magnoliopsida</taxon>
        <taxon>eudicotyledons</taxon>
        <taxon>Gunneridae</taxon>
        <taxon>Pentapetalae</taxon>
        <taxon>rosids</taxon>
        <taxon>malvids</taxon>
        <taxon>Malvales</taxon>
        <taxon>Malvaceae</taxon>
        <taxon>Malvoideae</taxon>
        <taxon>Gossypium</taxon>
    </lineage>
</organism>
<accession>A0A5B6UC76</accession>
<keyword evidence="3" id="KW-0378">Hydrolase</keyword>
<evidence type="ECO:0000256" key="3">
    <source>
        <dbReference type="ARBA" id="ARBA00022801"/>
    </source>
</evidence>
<proteinExistence type="predicted"/>
<dbReference type="PANTHER" id="PTHR45709:SF2">
    <property type="entry name" value="LARGE SUBUNIT GTPASE 1 HOMOLOG"/>
    <property type="match status" value="1"/>
</dbReference>
<dbReference type="PANTHER" id="PTHR45709">
    <property type="entry name" value="LARGE SUBUNIT GTPASE 1 HOMOLOG-RELATED"/>
    <property type="match status" value="1"/>
</dbReference>
<evidence type="ECO:0000256" key="4">
    <source>
        <dbReference type="ARBA" id="ARBA00023134"/>
    </source>
</evidence>
<evidence type="ECO:0000313" key="5">
    <source>
        <dbReference type="EMBL" id="KAA3455439.1"/>
    </source>
</evidence>
<keyword evidence="1" id="KW-0963">Cytoplasm</keyword>
<dbReference type="OrthoDB" id="61815at2759"/>
<comment type="caution">
    <text evidence="5">The sequence shown here is derived from an EMBL/GenBank/DDBJ whole genome shotgun (WGS) entry which is preliminary data.</text>
</comment>
<gene>
    <name evidence="5" type="ORF">EPI10_018473</name>
</gene>
<evidence type="ECO:0000256" key="2">
    <source>
        <dbReference type="ARBA" id="ARBA00022741"/>
    </source>
</evidence>
<name>A0A5B6UC76_9ROSI</name>
<evidence type="ECO:0000256" key="1">
    <source>
        <dbReference type="ARBA" id="ARBA00022490"/>
    </source>
</evidence>
<dbReference type="EMBL" id="SMMG02000012">
    <property type="protein sequence ID" value="KAA3455439.1"/>
    <property type="molecule type" value="Genomic_DNA"/>
</dbReference>
<keyword evidence="4" id="KW-0342">GTP-binding</keyword>
<dbReference type="InterPro" id="IPR043358">
    <property type="entry name" value="GNL1-like"/>
</dbReference>
<reference evidence="6" key="1">
    <citation type="journal article" date="2019" name="Plant Biotechnol. J.">
        <title>Genome sequencing of the Australian wild diploid species Gossypium australe highlights disease resistance and delayed gland morphogenesis.</title>
        <authorList>
            <person name="Cai Y."/>
            <person name="Cai X."/>
            <person name="Wang Q."/>
            <person name="Wang P."/>
            <person name="Zhang Y."/>
            <person name="Cai C."/>
            <person name="Xu Y."/>
            <person name="Wang K."/>
            <person name="Zhou Z."/>
            <person name="Wang C."/>
            <person name="Geng S."/>
            <person name="Li B."/>
            <person name="Dong Q."/>
            <person name="Hou Y."/>
            <person name="Wang H."/>
            <person name="Ai P."/>
            <person name="Liu Z."/>
            <person name="Yi F."/>
            <person name="Sun M."/>
            <person name="An G."/>
            <person name="Cheng J."/>
            <person name="Zhang Y."/>
            <person name="Shi Q."/>
            <person name="Xie Y."/>
            <person name="Shi X."/>
            <person name="Chang Y."/>
            <person name="Huang F."/>
            <person name="Chen Y."/>
            <person name="Hong S."/>
            <person name="Mi L."/>
            <person name="Sun Q."/>
            <person name="Zhang L."/>
            <person name="Zhou B."/>
            <person name="Peng R."/>
            <person name="Zhang X."/>
            <person name="Liu F."/>
        </authorList>
    </citation>
    <scope>NUCLEOTIDE SEQUENCE [LARGE SCALE GENOMIC DNA]</scope>
    <source>
        <strain evidence="6">cv. PA1801</strain>
    </source>
</reference>
<dbReference type="GO" id="GO:0005525">
    <property type="term" value="F:GTP binding"/>
    <property type="evidence" value="ECO:0007669"/>
    <property type="project" value="UniProtKB-KW"/>
</dbReference>
<dbReference type="Proteomes" id="UP000325315">
    <property type="component" value="Unassembled WGS sequence"/>
</dbReference>
<dbReference type="GO" id="GO:0003924">
    <property type="term" value="F:GTPase activity"/>
    <property type="evidence" value="ECO:0007669"/>
    <property type="project" value="InterPro"/>
</dbReference>
<protein>
    <submittedName>
        <fullName evidence="5">GTPase LSG1-2-like</fullName>
    </submittedName>
</protein>
<keyword evidence="2" id="KW-0547">Nucleotide-binding</keyword>
<keyword evidence="6" id="KW-1185">Reference proteome</keyword>
<sequence length="129" mass="14642">MGKNEKSGVGRALVKHHNAMIQQSKEKGRFYKSQHKKVLESVTEVSNIDAVIEQAEEADQLFSIHHPTPNPLINLDVSSSISDMTPEEKREQQKKEEALHATMSVEELDANEKQAFLVWRRSLARLGHD</sequence>
<evidence type="ECO:0000313" key="6">
    <source>
        <dbReference type="Proteomes" id="UP000325315"/>
    </source>
</evidence>
<dbReference type="AlphaFoldDB" id="A0A5B6UC76"/>